<evidence type="ECO:0000313" key="1">
    <source>
        <dbReference type="EMBL" id="PQQ14434.1"/>
    </source>
</evidence>
<keyword evidence="2" id="KW-1185">Reference proteome</keyword>
<dbReference type="Proteomes" id="UP000250321">
    <property type="component" value="Unassembled WGS sequence"/>
</dbReference>
<dbReference type="AlphaFoldDB" id="A0A314ZAM9"/>
<name>A0A314ZAM9_PRUYE</name>
<comment type="caution">
    <text evidence="1">The sequence shown here is derived from an EMBL/GenBank/DDBJ whole genome shotgun (WGS) entry which is preliminary data.</text>
</comment>
<protein>
    <submittedName>
        <fullName evidence="1">Uncharacterized protein</fullName>
    </submittedName>
</protein>
<dbReference type="EMBL" id="PJQY01000260">
    <property type="protein sequence ID" value="PQQ14434.1"/>
    <property type="molecule type" value="Genomic_DNA"/>
</dbReference>
<gene>
    <name evidence="1" type="ORF">Pyn_20063</name>
</gene>
<evidence type="ECO:0000313" key="2">
    <source>
        <dbReference type="Proteomes" id="UP000250321"/>
    </source>
</evidence>
<sequence>MPDNMWNCYYRFCVHSEVPNGRCGPHADRSHSCKNRLKIVNNGMLPKEEWNGPTKLSNVLAISPS</sequence>
<accession>A0A314ZAM9</accession>
<organism evidence="1 2">
    <name type="scientific">Prunus yedoensis var. nudiflora</name>
    <dbReference type="NCBI Taxonomy" id="2094558"/>
    <lineage>
        <taxon>Eukaryota</taxon>
        <taxon>Viridiplantae</taxon>
        <taxon>Streptophyta</taxon>
        <taxon>Embryophyta</taxon>
        <taxon>Tracheophyta</taxon>
        <taxon>Spermatophyta</taxon>
        <taxon>Magnoliopsida</taxon>
        <taxon>eudicotyledons</taxon>
        <taxon>Gunneridae</taxon>
        <taxon>Pentapetalae</taxon>
        <taxon>rosids</taxon>
        <taxon>fabids</taxon>
        <taxon>Rosales</taxon>
        <taxon>Rosaceae</taxon>
        <taxon>Amygdaloideae</taxon>
        <taxon>Amygdaleae</taxon>
        <taxon>Prunus</taxon>
    </lineage>
</organism>
<proteinExistence type="predicted"/>
<reference evidence="1 2" key="1">
    <citation type="submission" date="2018-02" db="EMBL/GenBank/DDBJ databases">
        <title>Draft genome of wild Prunus yedoensis var. nudiflora.</title>
        <authorList>
            <person name="Baek S."/>
            <person name="Kim J.-H."/>
            <person name="Choi K."/>
            <person name="Kim G.-B."/>
            <person name="Cho A."/>
            <person name="Jang H."/>
            <person name="Shin C.-H."/>
            <person name="Yu H.-J."/>
            <person name="Mun J.-H."/>
        </authorList>
    </citation>
    <scope>NUCLEOTIDE SEQUENCE [LARGE SCALE GENOMIC DNA]</scope>
    <source>
        <strain evidence="2">cv. Jeju island</strain>
        <tissue evidence="1">Leaf</tissue>
    </source>
</reference>